<evidence type="ECO:0000256" key="1">
    <source>
        <dbReference type="SAM" id="MobiDB-lite"/>
    </source>
</evidence>
<protein>
    <recommendedName>
        <fullName evidence="4">Myb-like domain-containing protein</fullName>
    </recommendedName>
</protein>
<dbReference type="Pfam" id="PF04827">
    <property type="entry name" value="Plant_tran"/>
    <property type="match status" value="1"/>
</dbReference>
<evidence type="ECO:0000313" key="2">
    <source>
        <dbReference type="EnsemblPlants" id="Bo5g029150.1"/>
    </source>
</evidence>
<sequence>MANSTCFVNLLASQGCVELDSSEPLCFSSQCSDESTVKERRKWSPKEDIILIGVWLNTRKDPIVGNEQKAGKFWKRIVEYYNCSPLLVRKIPRELGQCKQRWARINDLVCKFSGCYKMALREQRSGQNDNDVMKAALDIFYNDQGSKFNLEHAWRELRHDVKWCSTYLEKDSGREKRKAVDSDAQGSVAEPEERPIGVKAAKAGSKKKKSGKEEELGKIEGLLEIKKQISRQNVLESLLAKTEPLDDMELALKMKLISEMILYAVLDEAVDEYIEDTFNNIVKNRTVKPRKHAYVERNREEGHNRLWNDYFSEDSTFSAHLFRHRFRMNKEVFLRIVNRLSENVTFFQQRRDAVGRLSLSPLQKCTAAICMLAYGCAADATDEYLRLGESTTLSCLTNFTESEASTVCIGSGKIAQPLGKDSTHVDQESRQLSWRLSLHKIFGYGKLFFGPPGTLNDINVLGRSPVFDDILQGRAQRVQYVVNGHQYDMAYYLTDENVHNGYTQYDTSEFEEGTSTRSSNVDVSDSPGMPPNLGNMLRIRSHVLDRHLREQLKYDLIENIWNKFGNDEDE</sequence>
<feature type="region of interest" description="Disordered" evidence="1">
    <location>
        <begin position="508"/>
        <end position="528"/>
    </location>
</feature>
<dbReference type="EnsemblPlants" id="Bo5g029150.1">
    <property type="protein sequence ID" value="Bo5g029150.1"/>
    <property type="gene ID" value="Bo5g029150"/>
</dbReference>
<dbReference type="AlphaFoldDB" id="A0A0D3CBQ5"/>
<accession>A0A0D3CBQ5</accession>
<reference evidence="2" key="2">
    <citation type="submission" date="2015-03" db="UniProtKB">
        <authorList>
            <consortium name="EnsemblPlants"/>
        </authorList>
    </citation>
    <scope>IDENTIFICATION</scope>
</reference>
<reference evidence="2 3" key="1">
    <citation type="journal article" date="2014" name="Genome Biol.">
        <title>Transcriptome and methylome profiling reveals relics of genome dominance in the mesopolyploid Brassica oleracea.</title>
        <authorList>
            <person name="Parkin I.A."/>
            <person name="Koh C."/>
            <person name="Tang H."/>
            <person name="Robinson S.J."/>
            <person name="Kagale S."/>
            <person name="Clarke W.E."/>
            <person name="Town C.D."/>
            <person name="Nixon J."/>
            <person name="Krishnakumar V."/>
            <person name="Bidwell S.L."/>
            <person name="Denoeud F."/>
            <person name="Belcram H."/>
            <person name="Links M.G."/>
            <person name="Just J."/>
            <person name="Clarke C."/>
            <person name="Bender T."/>
            <person name="Huebert T."/>
            <person name="Mason A.S."/>
            <person name="Pires J.C."/>
            <person name="Barker G."/>
            <person name="Moore J."/>
            <person name="Walley P.G."/>
            <person name="Manoli S."/>
            <person name="Batley J."/>
            <person name="Edwards D."/>
            <person name="Nelson M.N."/>
            <person name="Wang X."/>
            <person name="Paterson A.H."/>
            <person name="King G."/>
            <person name="Bancroft I."/>
            <person name="Chalhoub B."/>
            <person name="Sharpe A.G."/>
        </authorList>
    </citation>
    <scope>NUCLEOTIDE SEQUENCE</scope>
    <source>
        <strain evidence="2 3">cv. TO1000</strain>
    </source>
</reference>
<dbReference type="InterPro" id="IPR006912">
    <property type="entry name" value="Harbinger_derived_prot"/>
</dbReference>
<name>A0A0D3CBQ5_BRAOL</name>
<feature type="compositionally biased region" description="Polar residues" evidence="1">
    <location>
        <begin position="508"/>
        <end position="523"/>
    </location>
</feature>
<evidence type="ECO:0008006" key="4">
    <source>
        <dbReference type="Google" id="ProtNLM"/>
    </source>
</evidence>
<evidence type="ECO:0000313" key="3">
    <source>
        <dbReference type="Proteomes" id="UP000032141"/>
    </source>
</evidence>
<dbReference type="Gramene" id="Bo5g029150.1">
    <property type="protein sequence ID" value="Bo5g029150.1"/>
    <property type="gene ID" value="Bo5g029150"/>
</dbReference>
<dbReference type="HOGENOM" id="CLU_012390_5_0_1"/>
<dbReference type="PANTHER" id="PTHR45023">
    <property type="match status" value="1"/>
</dbReference>
<dbReference type="PANTHER" id="PTHR45023:SF4">
    <property type="entry name" value="GLYCINE-RICH PROTEIN-RELATED"/>
    <property type="match status" value="1"/>
</dbReference>
<dbReference type="STRING" id="109376.A0A0D3CBQ5"/>
<keyword evidence="3" id="KW-1185">Reference proteome</keyword>
<organism evidence="2 3">
    <name type="scientific">Brassica oleracea var. oleracea</name>
    <dbReference type="NCBI Taxonomy" id="109376"/>
    <lineage>
        <taxon>Eukaryota</taxon>
        <taxon>Viridiplantae</taxon>
        <taxon>Streptophyta</taxon>
        <taxon>Embryophyta</taxon>
        <taxon>Tracheophyta</taxon>
        <taxon>Spermatophyta</taxon>
        <taxon>Magnoliopsida</taxon>
        <taxon>eudicotyledons</taxon>
        <taxon>Gunneridae</taxon>
        <taxon>Pentapetalae</taxon>
        <taxon>rosids</taxon>
        <taxon>malvids</taxon>
        <taxon>Brassicales</taxon>
        <taxon>Brassicaceae</taxon>
        <taxon>Brassiceae</taxon>
        <taxon>Brassica</taxon>
    </lineage>
</organism>
<proteinExistence type="predicted"/>
<dbReference type="Proteomes" id="UP000032141">
    <property type="component" value="Chromosome C5"/>
</dbReference>
<feature type="region of interest" description="Disordered" evidence="1">
    <location>
        <begin position="175"/>
        <end position="195"/>
    </location>
</feature>